<dbReference type="EMBL" id="JAIWYP010000002">
    <property type="protein sequence ID" value="KAH3866951.1"/>
    <property type="molecule type" value="Genomic_DNA"/>
</dbReference>
<evidence type="ECO:0000256" key="1">
    <source>
        <dbReference type="SAM" id="MobiDB-lite"/>
    </source>
</evidence>
<sequence length="221" mass="23063">MHISMKIVVAVLVCAVILGEARPQGGSGNQQRPSKGSGKQKPTPMQRAKPTQTPKPTNGGGDVRPPRRPEAVKGAGKFCGALVNGNITNNNTTFDGVFTSVTGVCTDLLAWLEANKPTYATPAEGTGKRGPAGVKKSRGGKDSFESDDADQPADRRHGNKTAVDILLHVCEGVEKIPVDDPTIPADLKYIITRFDTVCDEAIKLAGGSAPTDAPVPTAAPN</sequence>
<evidence type="ECO:0008006" key="5">
    <source>
        <dbReference type="Google" id="ProtNLM"/>
    </source>
</evidence>
<feature type="region of interest" description="Disordered" evidence="1">
    <location>
        <begin position="119"/>
        <end position="157"/>
    </location>
</feature>
<reference evidence="3" key="2">
    <citation type="submission" date="2020-11" db="EMBL/GenBank/DDBJ databases">
        <authorList>
            <person name="McCartney M.A."/>
            <person name="Auch B."/>
            <person name="Kono T."/>
            <person name="Mallez S."/>
            <person name="Becker A."/>
            <person name="Gohl D.M."/>
            <person name="Silverstein K.A.T."/>
            <person name="Koren S."/>
            <person name="Bechman K.B."/>
            <person name="Herman A."/>
            <person name="Abrahante J.E."/>
            <person name="Garbe J."/>
        </authorList>
    </citation>
    <scope>NUCLEOTIDE SEQUENCE</scope>
    <source>
        <strain evidence="3">Duluth1</strain>
        <tissue evidence="3">Whole animal</tissue>
    </source>
</reference>
<proteinExistence type="predicted"/>
<keyword evidence="4" id="KW-1185">Reference proteome</keyword>
<dbReference type="AlphaFoldDB" id="A0A9D4M1Z2"/>
<evidence type="ECO:0000313" key="3">
    <source>
        <dbReference type="EMBL" id="KAH3866951.1"/>
    </source>
</evidence>
<comment type="caution">
    <text evidence="3">The sequence shown here is derived from an EMBL/GenBank/DDBJ whole genome shotgun (WGS) entry which is preliminary data.</text>
</comment>
<reference evidence="3" key="1">
    <citation type="journal article" date="2019" name="bioRxiv">
        <title>The Genome of the Zebra Mussel, Dreissena polymorpha: A Resource for Invasive Species Research.</title>
        <authorList>
            <person name="McCartney M.A."/>
            <person name="Auch B."/>
            <person name="Kono T."/>
            <person name="Mallez S."/>
            <person name="Zhang Y."/>
            <person name="Obille A."/>
            <person name="Becker A."/>
            <person name="Abrahante J.E."/>
            <person name="Garbe J."/>
            <person name="Badalamenti J.P."/>
            <person name="Herman A."/>
            <person name="Mangelson H."/>
            <person name="Liachko I."/>
            <person name="Sullivan S."/>
            <person name="Sone E.D."/>
            <person name="Koren S."/>
            <person name="Silverstein K.A.T."/>
            <person name="Beckman K.B."/>
            <person name="Gohl D.M."/>
        </authorList>
    </citation>
    <scope>NUCLEOTIDE SEQUENCE</scope>
    <source>
        <strain evidence="3">Duluth1</strain>
        <tissue evidence="3">Whole animal</tissue>
    </source>
</reference>
<feature type="chain" id="PRO_5039612425" description="Secreted protein" evidence="2">
    <location>
        <begin position="22"/>
        <end position="221"/>
    </location>
</feature>
<evidence type="ECO:0000313" key="4">
    <source>
        <dbReference type="Proteomes" id="UP000828390"/>
    </source>
</evidence>
<keyword evidence="2" id="KW-0732">Signal</keyword>
<gene>
    <name evidence="3" type="ORF">DPMN_030075</name>
</gene>
<accession>A0A9D4M1Z2</accession>
<dbReference type="Proteomes" id="UP000828390">
    <property type="component" value="Unassembled WGS sequence"/>
</dbReference>
<protein>
    <recommendedName>
        <fullName evidence="5">Secreted protein</fullName>
    </recommendedName>
</protein>
<feature type="region of interest" description="Disordered" evidence="1">
    <location>
        <begin position="22"/>
        <end position="72"/>
    </location>
</feature>
<evidence type="ECO:0000256" key="2">
    <source>
        <dbReference type="SAM" id="SignalP"/>
    </source>
</evidence>
<feature type="signal peptide" evidence="2">
    <location>
        <begin position="1"/>
        <end position="21"/>
    </location>
</feature>
<name>A0A9D4M1Z2_DREPO</name>
<organism evidence="3 4">
    <name type="scientific">Dreissena polymorpha</name>
    <name type="common">Zebra mussel</name>
    <name type="synonym">Mytilus polymorpha</name>
    <dbReference type="NCBI Taxonomy" id="45954"/>
    <lineage>
        <taxon>Eukaryota</taxon>
        <taxon>Metazoa</taxon>
        <taxon>Spiralia</taxon>
        <taxon>Lophotrochozoa</taxon>
        <taxon>Mollusca</taxon>
        <taxon>Bivalvia</taxon>
        <taxon>Autobranchia</taxon>
        <taxon>Heteroconchia</taxon>
        <taxon>Euheterodonta</taxon>
        <taxon>Imparidentia</taxon>
        <taxon>Neoheterodontei</taxon>
        <taxon>Myida</taxon>
        <taxon>Dreissenoidea</taxon>
        <taxon>Dreissenidae</taxon>
        <taxon>Dreissena</taxon>
    </lineage>
</organism>